<dbReference type="Proteomes" id="UP000703295">
    <property type="component" value="Unassembled WGS sequence"/>
</dbReference>
<accession>A0ABS2ESH9</accession>
<dbReference type="InterPro" id="IPR033985">
    <property type="entry name" value="SusD-like_N"/>
</dbReference>
<dbReference type="PROSITE" id="PS51257">
    <property type="entry name" value="PROKAR_LIPOPROTEIN"/>
    <property type="match status" value="1"/>
</dbReference>
<keyword evidence="4" id="KW-0472">Membrane</keyword>
<comment type="caution">
    <text evidence="9">The sequence shown here is derived from an EMBL/GenBank/DDBJ whole genome shotgun (WGS) entry which is preliminary data.</text>
</comment>
<evidence type="ECO:0000256" key="6">
    <source>
        <dbReference type="SAM" id="SignalP"/>
    </source>
</evidence>
<dbReference type="Pfam" id="PF07980">
    <property type="entry name" value="SusD_RagB"/>
    <property type="match status" value="1"/>
</dbReference>
<dbReference type="InterPro" id="IPR011990">
    <property type="entry name" value="TPR-like_helical_dom_sf"/>
</dbReference>
<evidence type="ECO:0000259" key="8">
    <source>
        <dbReference type="Pfam" id="PF14322"/>
    </source>
</evidence>
<dbReference type="Gene3D" id="1.25.40.390">
    <property type="match status" value="2"/>
</dbReference>
<evidence type="ECO:0000313" key="9">
    <source>
        <dbReference type="EMBL" id="MBM6757577.1"/>
    </source>
</evidence>
<dbReference type="SUPFAM" id="SSF48452">
    <property type="entry name" value="TPR-like"/>
    <property type="match status" value="1"/>
</dbReference>
<proteinExistence type="inferred from homology"/>
<evidence type="ECO:0000256" key="1">
    <source>
        <dbReference type="ARBA" id="ARBA00004442"/>
    </source>
</evidence>
<protein>
    <submittedName>
        <fullName evidence="9">RagB/SusD family nutrient uptake outer membrane protein</fullName>
    </submittedName>
</protein>
<evidence type="ECO:0000313" key="10">
    <source>
        <dbReference type="Proteomes" id="UP000703295"/>
    </source>
</evidence>
<feature type="domain" description="RagB/SusD" evidence="7">
    <location>
        <begin position="270"/>
        <end position="553"/>
    </location>
</feature>
<feature type="chain" id="PRO_5046543017" evidence="6">
    <location>
        <begin position="18"/>
        <end position="599"/>
    </location>
</feature>
<comment type="subcellular location">
    <subcellularLocation>
        <location evidence="1">Cell outer membrane</location>
    </subcellularLocation>
</comment>
<evidence type="ECO:0000256" key="4">
    <source>
        <dbReference type="ARBA" id="ARBA00023136"/>
    </source>
</evidence>
<evidence type="ECO:0000256" key="5">
    <source>
        <dbReference type="ARBA" id="ARBA00023237"/>
    </source>
</evidence>
<evidence type="ECO:0000259" key="7">
    <source>
        <dbReference type="Pfam" id="PF07980"/>
    </source>
</evidence>
<dbReference type="EMBL" id="JACJJW010000004">
    <property type="protein sequence ID" value="MBM6757577.1"/>
    <property type="molecule type" value="Genomic_DNA"/>
</dbReference>
<name>A0ABS2ESH9_9BACE</name>
<dbReference type="Pfam" id="PF14322">
    <property type="entry name" value="SusD-like_3"/>
    <property type="match status" value="1"/>
</dbReference>
<dbReference type="InterPro" id="IPR012944">
    <property type="entry name" value="SusD_RagB_dom"/>
</dbReference>
<keyword evidence="3 6" id="KW-0732">Signal</keyword>
<keyword evidence="5" id="KW-0998">Cell outer membrane</keyword>
<feature type="signal peptide" evidence="6">
    <location>
        <begin position="1"/>
        <end position="17"/>
    </location>
</feature>
<sequence length="599" mass="68218">MKLKYTLGALSAGFALASCSLDVNMYDGVTGEDVTARNIVELSQGSYSMLKYDGGLIDNGYYFWAYGADDLSWGGTSTDAKFDIYDYSRNINSSITEYAWELGYRTIGNCNKVIEMGAELGSNITDEEKVIVGENYYLRALSYFLLVNEFAQPYSNNPTQNPGLPLKLTSNPDDLPQSRSTVAEVYDQVVKDLQDAITYMTLPAGMSPKNSCYATKEAAQALLARVYLYMENWDGAWNMANEVINSGRFELLKGDDYKIYSQFVPEDNSETIFAVRRTKLKDDGGYGRMGGLYIQVDNSGWEEVYASAPYLNLLELYLDAQGYPKDLRSNFITKRYVEDGTDTSKYPITGNPERNYKDWTFVYAAKQAGANANYEYRQISVTKQNDGTYAMGAEDAANFQSATIQSEPYNLGTRYYVQASDGTKYIGRIEPRVYDARTLRQKEAMFLVYAINKCSYQEQYYHLWSPIISRLAEMYLIRAEANLEKGGSTQTTLDDVNVIRKRAGIPEWTLENIQTAENGQPKDIHKIIEEERMLEFAWEGLRRFDVFRWRHTLDRKYPGGHTLRQGDRYLEIPYNSPSVCEFIPQAQYDAYPYDLGQNP</sequence>
<keyword evidence="10" id="KW-1185">Reference proteome</keyword>
<comment type="similarity">
    <text evidence="2">Belongs to the SusD family.</text>
</comment>
<evidence type="ECO:0000256" key="2">
    <source>
        <dbReference type="ARBA" id="ARBA00006275"/>
    </source>
</evidence>
<organism evidence="9 10">
    <name type="scientific">Bacteroides mediterraneensis</name>
    <dbReference type="NCBI Taxonomy" id="1841856"/>
    <lineage>
        <taxon>Bacteria</taxon>
        <taxon>Pseudomonadati</taxon>
        <taxon>Bacteroidota</taxon>
        <taxon>Bacteroidia</taxon>
        <taxon>Bacteroidales</taxon>
        <taxon>Bacteroidaceae</taxon>
        <taxon>Bacteroides</taxon>
    </lineage>
</organism>
<feature type="domain" description="SusD-like N-terminal" evidence="8">
    <location>
        <begin position="94"/>
        <end position="228"/>
    </location>
</feature>
<dbReference type="RefSeq" id="WP_204474448.1">
    <property type="nucleotide sequence ID" value="NZ_JACJJW010000004.1"/>
</dbReference>
<evidence type="ECO:0000256" key="3">
    <source>
        <dbReference type="ARBA" id="ARBA00022729"/>
    </source>
</evidence>
<gene>
    <name evidence="9" type="ORF">H6A31_02515</name>
</gene>
<reference evidence="9 10" key="1">
    <citation type="journal article" date="2021" name="Sci. Rep.">
        <title>The distribution of antibiotic resistance genes in chicken gut microbiota commensals.</title>
        <authorList>
            <person name="Juricova H."/>
            <person name="Matiasovicova J."/>
            <person name="Kubasova T."/>
            <person name="Cejkova D."/>
            <person name="Rychlik I."/>
        </authorList>
    </citation>
    <scope>NUCLEOTIDE SEQUENCE [LARGE SCALE GENOMIC DNA]</scope>
    <source>
        <strain evidence="9 10">An801</strain>
    </source>
</reference>